<dbReference type="SUPFAM" id="SSF64288">
    <property type="entry name" value="Chorismate lyase-like"/>
    <property type="match status" value="1"/>
</dbReference>
<feature type="signal peptide" evidence="1">
    <location>
        <begin position="1"/>
        <end position="24"/>
    </location>
</feature>
<dbReference type="InterPro" id="IPR028978">
    <property type="entry name" value="Chorismate_lyase_/UTRA_dom_sf"/>
</dbReference>
<dbReference type="Gene3D" id="3.40.1410.10">
    <property type="entry name" value="Chorismate lyase-like"/>
    <property type="match status" value="1"/>
</dbReference>
<dbReference type="AlphaFoldDB" id="A0A1U6GSQ9"/>
<keyword evidence="1" id="KW-0732">Signal</keyword>
<name>A0A1U6GSQ9_9SPHN</name>
<reference evidence="3" key="1">
    <citation type="submission" date="2017-02" db="EMBL/GenBank/DDBJ databases">
        <authorList>
            <person name="Varghese N."/>
            <person name="Submissions S."/>
        </authorList>
    </citation>
    <scope>NUCLEOTIDE SEQUENCE [LARGE SCALE GENOMIC DNA]</scope>
    <source>
        <strain evidence="3">SM117</strain>
    </source>
</reference>
<evidence type="ECO:0008006" key="4">
    <source>
        <dbReference type="Google" id="ProtNLM"/>
    </source>
</evidence>
<accession>A0A1U6GSQ9</accession>
<proteinExistence type="predicted"/>
<dbReference type="STRING" id="428990.SAMN06295987_101255"/>
<feature type="chain" id="PRO_5013387126" description="Chorismate lyase" evidence="1">
    <location>
        <begin position="25"/>
        <end position="200"/>
    </location>
</feature>
<dbReference type="Proteomes" id="UP000190989">
    <property type="component" value="Unassembled WGS sequence"/>
</dbReference>
<evidence type="ECO:0000256" key="1">
    <source>
        <dbReference type="SAM" id="SignalP"/>
    </source>
</evidence>
<keyword evidence="3" id="KW-1185">Reference proteome</keyword>
<protein>
    <recommendedName>
        <fullName evidence="4">Chorismate lyase</fullName>
    </recommendedName>
</protein>
<evidence type="ECO:0000313" key="3">
    <source>
        <dbReference type="Proteomes" id="UP000190989"/>
    </source>
</evidence>
<evidence type="ECO:0000313" key="2">
    <source>
        <dbReference type="EMBL" id="SLJ86460.1"/>
    </source>
</evidence>
<dbReference type="EMBL" id="FVZE01000001">
    <property type="protein sequence ID" value="SLJ86460.1"/>
    <property type="molecule type" value="Genomic_DNA"/>
</dbReference>
<sequence>MPVASKATIAPLLLSLALNGCASATLGQFERALAAQDSATLALQDWCMARGIGNPPRVSANAVRNDDAPLPSDALDLLRVEGKANLGYRHVKLDCGGVTLSQAHNWFVPSRLTPEMNAALRETDTPFGTVVAPLRFTRQRLAAFRGRAEGCPKGTILSHRAVLQLPDGRPISLVVECYQAAALHLPDGAFTGDTLSIKAD</sequence>
<organism evidence="2 3">
    <name type="scientific">Novosphingobium mathurense</name>
    <dbReference type="NCBI Taxonomy" id="428990"/>
    <lineage>
        <taxon>Bacteria</taxon>
        <taxon>Pseudomonadati</taxon>
        <taxon>Pseudomonadota</taxon>
        <taxon>Alphaproteobacteria</taxon>
        <taxon>Sphingomonadales</taxon>
        <taxon>Sphingomonadaceae</taxon>
        <taxon>Novosphingobium</taxon>
    </lineage>
</organism>
<gene>
    <name evidence="2" type="ORF">SAMN06295987_101255</name>
</gene>